<name>Q7BKH9_PRB01</name>
<dbReference type="PROSITE" id="PS51257">
    <property type="entry name" value="PROKAR_LIPOPROTEIN"/>
    <property type="match status" value="1"/>
</dbReference>
<reference evidence="2" key="2">
    <citation type="submission" date="2003-08" db="EMBL/GenBank/DDBJ databases">
        <authorList>
            <person name="Beja O."/>
            <person name="Aravind L."/>
            <person name="Koonin E.V."/>
            <person name="Suzuki M.T."/>
            <person name="Hadd A."/>
            <person name="Nguyen L.P."/>
            <person name="Jovanovich S.B."/>
            <person name="Gates C.M."/>
            <person name="Feldman R.A."/>
            <person name="DeLong E.F."/>
        </authorList>
    </citation>
    <scope>NUCLEOTIDE SEQUENCE</scope>
</reference>
<accession>Q7BKH9</accession>
<proteinExistence type="predicted"/>
<evidence type="ECO:0000256" key="1">
    <source>
        <dbReference type="SAM" id="MobiDB-lite"/>
    </source>
</evidence>
<feature type="region of interest" description="Disordered" evidence="1">
    <location>
        <begin position="44"/>
        <end position="65"/>
    </location>
</feature>
<dbReference type="AlphaFoldDB" id="Q7BKH9"/>
<reference evidence="2" key="1">
    <citation type="journal article" date="2000" name="Science">
        <title>Bacterial rhodopsin: evidence for a new type of phototrophy in the sea.</title>
        <authorList>
            <person name="Beja O."/>
            <person name="Aravind L."/>
            <person name="Koonin E.V."/>
            <person name="Suzuki M.T."/>
            <person name="Hadd A."/>
            <person name="Nguyen L.P."/>
            <person name="Jovanovich S.B."/>
            <person name="Gates C.M."/>
            <person name="Feldman R.A."/>
            <person name="Spudich J.L."/>
            <person name="Spudich E.N."/>
            <person name="DeLong E.F."/>
        </authorList>
    </citation>
    <scope>NUCLEOTIDE SEQUENCE</scope>
</reference>
<sequence>MKRLLAPFILFGIIGCSISPKELDKLYSSDDYYSPVATIKCMQMGPPQRPFPINDKGETREAYDQDDCVEDTISKNVRELTFDLGASPIDLKIEKDVKKIPDNNEDSIDDIDIEAIEEKVLHKNKKD</sequence>
<organism evidence="2">
    <name type="scientific">Gamma-proteobacterium EBAC31A08</name>
    <dbReference type="NCBI Taxonomy" id="133804"/>
    <lineage>
        <taxon>Bacteria</taxon>
        <taxon>Pseudomonadati</taxon>
        <taxon>Pseudomonadota</taxon>
        <taxon>Gammaproteobacteria</taxon>
        <taxon>environmental samples</taxon>
    </lineage>
</organism>
<dbReference type="EMBL" id="AF279106">
    <property type="protein sequence ID" value="AAQ62357.1"/>
    <property type="molecule type" value="Genomic_DNA"/>
</dbReference>
<evidence type="ECO:0000313" key="2">
    <source>
        <dbReference type="EMBL" id="AAQ62357.1"/>
    </source>
</evidence>
<protein>
    <recommendedName>
        <fullName evidence="3">Lipoprotein</fullName>
    </recommendedName>
</protein>
<evidence type="ECO:0008006" key="3">
    <source>
        <dbReference type="Google" id="ProtNLM"/>
    </source>
</evidence>